<dbReference type="PANTHER" id="PTHR33988:SF2">
    <property type="entry name" value="ENDORIBONUCLEASE MAZF"/>
    <property type="match status" value="1"/>
</dbReference>
<evidence type="ECO:0000256" key="2">
    <source>
        <dbReference type="ARBA" id="ARBA00022649"/>
    </source>
</evidence>
<organism evidence="3 4">
    <name type="scientific">Nocardioides albertanoniae</name>
    <dbReference type="NCBI Taxonomy" id="1175486"/>
    <lineage>
        <taxon>Bacteria</taxon>
        <taxon>Bacillati</taxon>
        <taxon>Actinomycetota</taxon>
        <taxon>Actinomycetes</taxon>
        <taxon>Propionibacteriales</taxon>
        <taxon>Nocardioidaceae</taxon>
        <taxon>Nocardioides</taxon>
    </lineage>
</organism>
<reference evidence="3 4" key="1">
    <citation type="submission" date="2019-06" db="EMBL/GenBank/DDBJ databases">
        <title>Sequencing the genomes of 1000 actinobacteria strains.</title>
        <authorList>
            <person name="Klenk H.-P."/>
        </authorList>
    </citation>
    <scope>NUCLEOTIDE SEQUENCE [LARGE SCALE GENOMIC DNA]</scope>
    <source>
        <strain evidence="3 4">DSM 25218</strain>
    </source>
</reference>
<comment type="similarity">
    <text evidence="1">Belongs to the PemK/MazF family.</text>
</comment>
<dbReference type="GO" id="GO:0016075">
    <property type="term" value="P:rRNA catabolic process"/>
    <property type="evidence" value="ECO:0007669"/>
    <property type="project" value="TreeGrafter"/>
</dbReference>
<evidence type="ECO:0000313" key="4">
    <source>
        <dbReference type="Proteomes" id="UP000320209"/>
    </source>
</evidence>
<protein>
    <submittedName>
        <fullName evidence="3">mRNA interferase MazF</fullName>
    </submittedName>
</protein>
<dbReference type="AlphaFoldDB" id="A0A543AAE8"/>
<dbReference type="Gene3D" id="2.30.30.110">
    <property type="match status" value="1"/>
</dbReference>
<proteinExistence type="inferred from homology"/>
<accession>A0A543AAE8</accession>
<evidence type="ECO:0000313" key="3">
    <source>
        <dbReference type="EMBL" id="TQL69490.1"/>
    </source>
</evidence>
<keyword evidence="2" id="KW-1277">Toxin-antitoxin system</keyword>
<dbReference type="SUPFAM" id="SSF50118">
    <property type="entry name" value="Cell growth inhibitor/plasmid maintenance toxic component"/>
    <property type="match status" value="1"/>
</dbReference>
<gene>
    <name evidence="3" type="ORF">FB381_3400</name>
</gene>
<dbReference type="RefSeq" id="WP_141781358.1">
    <property type="nucleotide sequence ID" value="NZ_VFOV01000001.1"/>
</dbReference>
<evidence type="ECO:0000256" key="1">
    <source>
        <dbReference type="ARBA" id="ARBA00007521"/>
    </source>
</evidence>
<name>A0A543AAE8_9ACTN</name>
<dbReference type="InterPro" id="IPR011067">
    <property type="entry name" value="Plasmid_toxin/cell-grow_inhib"/>
</dbReference>
<sequence length="107" mass="11781">MRDIHIAHLDKARPVLVLTREPVRAAMRRVTVAPITTTIKGLSTEVEVGPENGLEQACVVSCDNVITIDKAALGRHIGYFFDRQEPALAKAIANAFALRFSTLEQRV</sequence>
<dbReference type="GO" id="GO:0006402">
    <property type="term" value="P:mRNA catabolic process"/>
    <property type="evidence" value="ECO:0007669"/>
    <property type="project" value="TreeGrafter"/>
</dbReference>
<keyword evidence="4" id="KW-1185">Reference proteome</keyword>
<dbReference type="GO" id="GO:0003677">
    <property type="term" value="F:DNA binding"/>
    <property type="evidence" value="ECO:0007669"/>
    <property type="project" value="InterPro"/>
</dbReference>
<comment type="caution">
    <text evidence="3">The sequence shown here is derived from an EMBL/GenBank/DDBJ whole genome shotgun (WGS) entry which is preliminary data.</text>
</comment>
<dbReference type="Proteomes" id="UP000320209">
    <property type="component" value="Unassembled WGS sequence"/>
</dbReference>
<dbReference type="PANTHER" id="PTHR33988">
    <property type="entry name" value="ENDORIBONUCLEASE MAZF-RELATED"/>
    <property type="match status" value="1"/>
</dbReference>
<dbReference type="InterPro" id="IPR003477">
    <property type="entry name" value="PemK-like"/>
</dbReference>
<dbReference type="GO" id="GO:0004521">
    <property type="term" value="F:RNA endonuclease activity"/>
    <property type="evidence" value="ECO:0007669"/>
    <property type="project" value="TreeGrafter"/>
</dbReference>
<dbReference type="EMBL" id="VFOV01000001">
    <property type="protein sequence ID" value="TQL69490.1"/>
    <property type="molecule type" value="Genomic_DNA"/>
</dbReference>
<dbReference type="Pfam" id="PF02452">
    <property type="entry name" value="PemK_toxin"/>
    <property type="match status" value="1"/>
</dbReference>
<dbReference type="OrthoDB" id="5419693at2"/>